<dbReference type="InterPro" id="IPR036849">
    <property type="entry name" value="Enolase-like_C_sf"/>
</dbReference>
<dbReference type="PROSITE" id="PS00908">
    <property type="entry name" value="MR_MLE_1"/>
    <property type="match status" value="1"/>
</dbReference>
<dbReference type="GO" id="GO:0009063">
    <property type="term" value="P:amino acid catabolic process"/>
    <property type="evidence" value="ECO:0007669"/>
    <property type="project" value="InterPro"/>
</dbReference>
<accession>A0A6L7G3I4</accession>
<dbReference type="SFLD" id="SFLDG00179">
    <property type="entry name" value="mandelate_racemase"/>
    <property type="match status" value="1"/>
</dbReference>
<dbReference type="InterPro" id="IPR029065">
    <property type="entry name" value="Enolase_C-like"/>
</dbReference>
<dbReference type="GO" id="GO:0000287">
    <property type="term" value="F:magnesium ion binding"/>
    <property type="evidence" value="ECO:0007669"/>
    <property type="project" value="UniProtKB-ARBA"/>
</dbReference>
<dbReference type="SUPFAM" id="SSF51604">
    <property type="entry name" value="Enolase C-terminal domain-like"/>
    <property type="match status" value="1"/>
</dbReference>
<keyword evidence="1" id="KW-0456">Lyase</keyword>
<keyword evidence="5" id="KW-1185">Reference proteome</keyword>
<dbReference type="SFLD" id="SFLDS00001">
    <property type="entry name" value="Enolase"/>
    <property type="match status" value="1"/>
</dbReference>
<dbReference type="Gene3D" id="3.30.390.10">
    <property type="entry name" value="Enolase-like, N-terminal domain"/>
    <property type="match status" value="1"/>
</dbReference>
<evidence type="ECO:0000313" key="4">
    <source>
        <dbReference type="EMBL" id="MXN17930.1"/>
    </source>
</evidence>
<dbReference type="InterPro" id="IPR034593">
    <property type="entry name" value="DgoD-like"/>
</dbReference>
<dbReference type="InterPro" id="IPR013342">
    <property type="entry name" value="Mandelate_racemase_C"/>
</dbReference>
<evidence type="ECO:0000256" key="2">
    <source>
        <dbReference type="SAM" id="MobiDB-lite"/>
    </source>
</evidence>
<dbReference type="InterPro" id="IPR013341">
    <property type="entry name" value="Mandelate_racemase_N_dom"/>
</dbReference>
<dbReference type="AlphaFoldDB" id="A0A6L7G3I4"/>
<dbReference type="Gene3D" id="3.20.20.120">
    <property type="entry name" value="Enolase-like C-terminal domain"/>
    <property type="match status" value="1"/>
</dbReference>
<feature type="region of interest" description="Disordered" evidence="2">
    <location>
        <begin position="361"/>
        <end position="381"/>
    </location>
</feature>
<dbReference type="PANTHER" id="PTHR48080">
    <property type="entry name" value="D-GALACTONATE DEHYDRATASE-RELATED"/>
    <property type="match status" value="1"/>
</dbReference>
<sequence>MKISAIEPVLFNAHPGRNLLLVRVETDAGIEGWGECYVIPRQEGLVTAYITRIAAILSGRSPFHSRHHWQILSDDFGIRRPNLHLACAWSGIEIALWDIVGKAAGLPVHRLLGGAVRDRIRVYANGWGDGIADLDDLRRRAEAVLERGFTAMKWDPYQGPWRTIIDRAQEDRAVANVAAVRDAVGPDVDLLIDAHRRVAPHLSASFARRVEEFGILQLEDPNPADNLASVAETRARTTIPIVTGETLHTKEQFDQVFRHRAADIINPDVGIVGGISGMLDIATLAEPHAVGLSPHSNLTTTVGLAATTQVSALVRNFVIAEYFVSLEESSRAVAPVAPEVSGGWVQLPDSPGLGVEVDREALAQRPPQDIPPAQLRQYWEE</sequence>
<evidence type="ECO:0000313" key="5">
    <source>
        <dbReference type="Proteomes" id="UP000477911"/>
    </source>
</evidence>
<dbReference type="RefSeq" id="WP_160893753.1">
    <property type="nucleotide sequence ID" value="NZ_WUMU01000006.1"/>
</dbReference>
<feature type="domain" description="Mandelate racemase/muconate lactonizing enzyme C-terminal" evidence="3">
    <location>
        <begin position="134"/>
        <end position="240"/>
    </location>
</feature>
<comment type="caution">
    <text evidence="4">The sequence shown here is derived from an EMBL/GenBank/DDBJ whole genome shotgun (WGS) entry which is preliminary data.</text>
</comment>
<protein>
    <submittedName>
        <fullName evidence="4">Mandelate racemase/muconate lactonizing enzyme family protein</fullName>
    </submittedName>
</protein>
<proteinExistence type="predicted"/>
<reference evidence="4 5" key="1">
    <citation type="submission" date="2019-12" db="EMBL/GenBank/DDBJ databases">
        <authorList>
            <person name="Li M."/>
        </authorList>
    </citation>
    <scope>NUCLEOTIDE SEQUENCE [LARGE SCALE GENOMIC DNA]</scope>
    <source>
        <strain evidence="4 5">GBMRC 2024</strain>
    </source>
</reference>
<dbReference type="SMART" id="SM00922">
    <property type="entry name" value="MR_MLE"/>
    <property type="match status" value="1"/>
</dbReference>
<organism evidence="4 5">
    <name type="scientific">Pseudooceanicola albus</name>
    <dbReference type="NCBI Taxonomy" id="2692189"/>
    <lineage>
        <taxon>Bacteria</taxon>
        <taxon>Pseudomonadati</taxon>
        <taxon>Pseudomonadota</taxon>
        <taxon>Alphaproteobacteria</taxon>
        <taxon>Rhodobacterales</taxon>
        <taxon>Paracoccaceae</taxon>
        <taxon>Pseudooceanicola</taxon>
    </lineage>
</organism>
<dbReference type="GO" id="GO:0016829">
    <property type="term" value="F:lyase activity"/>
    <property type="evidence" value="ECO:0007669"/>
    <property type="project" value="UniProtKB-KW"/>
</dbReference>
<dbReference type="Pfam" id="PF02746">
    <property type="entry name" value="MR_MLE_N"/>
    <property type="match status" value="1"/>
</dbReference>
<dbReference type="Pfam" id="PF13378">
    <property type="entry name" value="MR_MLE_C"/>
    <property type="match status" value="1"/>
</dbReference>
<dbReference type="CDD" id="cd03316">
    <property type="entry name" value="MR_like"/>
    <property type="match status" value="1"/>
</dbReference>
<name>A0A6L7G3I4_9RHOB</name>
<dbReference type="Proteomes" id="UP000477911">
    <property type="component" value="Unassembled WGS sequence"/>
</dbReference>
<dbReference type="SUPFAM" id="SSF54826">
    <property type="entry name" value="Enolase N-terminal domain-like"/>
    <property type="match status" value="1"/>
</dbReference>
<dbReference type="InterPro" id="IPR029017">
    <property type="entry name" value="Enolase-like_N"/>
</dbReference>
<evidence type="ECO:0000259" key="3">
    <source>
        <dbReference type="SMART" id="SM00922"/>
    </source>
</evidence>
<evidence type="ECO:0000256" key="1">
    <source>
        <dbReference type="ARBA" id="ARBA00023239"/>
    </source>
</evidence>
<dbReference type="EMBL" id="WUMU01000006">
    <property type="protein sequence ID" value="MXN17930.1"/>
    <property type="molecule type" value="Genomic_DNA"/>
</dbReference>
<dbReference type="InterPro" id="IPR018110">
    <property type="entry name" value="Mandel_Rmase/mucon_lact_enz_CS"/>
</dbReference>
<gene>
    <name evidence="4" type="ORF">GR170_08790</name>
</gene>
<dbReference type="PANTHER" id="PTHR48080:SF2">
    <property type="entry name" value="D-GALACTONATE DEHYDRATASE"/>
    <property type="match status" value="1"/>
</dbReference>